<organism evidence="4 5">
    <name type="scientific">Neolewinella aurantiaca</name>
    <dbReference type="NCBI Taxonomy" id="2602767"/>
    <lineage>
        <taxon>Bacteria</taxon>
        <taxon>Pseudomonadati</taxon>
        <taxon>Bacteroidota</taxon>
        <taxon>Saprospiria</taxon>
        <taxon>Saprospirales</taxon>
        <taxon>Lewinellaceae</taxon>
        <taxon>Neolewinella</taxon>
    </lineage>
</organism>
<comment type="cofactor">
    <cofactor evidence="1">
        <name>Ca(2+)</name>
        <dbReference type="ChEBI" id="CHEBI:29108"/>
    </cofactor>
</comment>
<evidence type="ECO:0000256" key="1">
    <source>
        <dbReference type="ARBA" id="ARBA00001913"/>
    </source>
</evidence>
<dbReference type="Proteomes" id="UP000321907">
    <property type="component" value="Unassembled WGS sequence"/>
</dbReference>
<keyword evidence="5" id="KW-1185">Reference proteome</keyword>
<gene>
    <name evidence="4" type="ORF">FUA23_08215</name>
</gene>
<dbReference type="Gene3D" id="2.70.98.10">
    <property type="match status" value="1"/>
</dbReference>
<evidence type="ECO:0000256" key="3">
    <source>
        <dbReference type="ARBA" id="ARBA00022837"/>
    </source>
</evidence>
<dbReference type="InterPro" id="IPR014718">
    <property type="entry name" value="GH-type_carb-bd"/>
</dbReference>
<proteinExistence type="predicted"/>
<protein>
    <submittedName>
        <fullName evidence="4">Aldose 1-epimerase family protein</fullName>
    </submittedName>
</protein>
<dbReference type="SUPFAM" id="SSF74650">
    <property type="entry name" value="Galactose mutarotase-like"/>
    <property type="match status" value="1"/>
</dbReference>
<dbReference type="GO" id="GO:0016853">
    <property type="term" value="F:isomerase activity"/>
    <property type="evidence" value="ECO:0007669"/>
    <property type="project" value="InterPro"/>
</dbReference>
<comment type="subunit">
    <text evidence="2">Monomer.</text>
</comment>
<evidence type="ECO:0000256" key="2">
    <source>
        <dbReference type="ARBA" id="ARBA00011245"/>
    </source>
</evidence>
<dbReference type="EMBL" id="VOXD01000010">
    <property type="protein sequence ID" value="TXF89933.1"/>
    <property type="molecule type" value="Genomic_DNA"/>
</dbReference>
<dbReference type="RefSeq" id="WP_147930253.1">
    <property type="nucleotide sequence ID" value="NZ_VOXD01000010.1"/>
</dbReference>
<sequence>MRHSVENHRIRITVDQVGAELSSLVNLDSGKEYMWQADPAVWGSHAPVLFPIIGKLKNGTTEINGEQFAITKHGIIRNNENLELYSQSDDRITFRLSSSEKTKEEYPYDFDFRITFRVRNEHVIIYHEVQNLGTEPMYFCLGGHPAFRVPLHDHDPYDAHFLRFEHDETSASHIVKEDGTLTTATRPVPWEKGNILPLSHELFANDALVFRDLNSRSVVLESKINGPLLKVDYAGWTHLGVWAKPNGNFVCIEPWIGLADFEDSDGVFKNKEGIIELAANESYVMSYDIKVL</sequence>
<dbReference type="Pfam" id="PF01263">
    <property type="entry name" value="Aldose_epim"/>
    <property type="match status" value="1"/>
</dbReference>
<evidence type="ECO:0000313" key="4">
    <source>
        <dbReference type="EMBL" id="TXF89933.1"/>
    </source>
</evidence>
<dbReference type="CDD" id="cd09024">
    <property type="entry name" value="Aldose_epim_lacX"/>
    <property type="match status" value="1"/>
</dbReference>
<dbReference type="GO" id="GO:0005975">
    <property type="term" value="P:carbohydrate metabolic process"/>
    <property type="evidence" value="ECO:0007669"/>
    <property type="project" value="InterPro"/>
</dbReference>
<dbReference type="AlphaFoldDB" id="A0A5C7FJ65"/>
<accession>A0A5C7FJ65</accession>
<dbReference type="GO" id="GO:0030246">
    <property type="term" value="F:carbohydrate binding"/>
    <property type="evidence" value="ECO:0007669"/>
    <property type="project" value="InterPro"/>
</dbReference>
<reference evidence="4 5" key="1">
    <citation type="submission" date="2019-08" db="EMBL/GenBank/DDBJ databases">
        <title>Lewinella sp. strain SSH13 Genome sequencing and assembly.</title>
        <authorList>
            <person name="Kim I."/>
        </authorList>
    </citation>
    <scope>NUCLEOTIDE SEQUENCE [LARGE SCALE GENOMIC DNA]</scope>
    <source>
        <strain evidence="4 5">SSH13</strain>
    </source>
</reference>
<evidence type="ECO:0000313" key="5">
    <source>
        <dbReference type="Proteomes" id="UP000321907"/>
    </source>
</evidence>
<dbReference type="InterPro" id="IPR008183">
    <property type="entry name" value="Aldose_1/G6P_1-epimerase"/>
</dbReference>
<keyword evidence="3" id="KW-0106">Calcium</keyword>
<comment type="caution">
    <text evidence="4">The sequence shown here is derived from an EMBL/GenBank/DDBJ whole genome shotgun (WGS) entry which is preliminary data.</text>
</comment>
<dbReference type="InterPro" id="IPR011013">
    <property type="entry name" value="Gal_mutarotase_sf_dom"/>
</dbReference>
<dbReference type="InterPro" id="IPR037481">
    <property type="entry name" value="LacX"/>
</dbReference>
<dbReference type="OrthoDB" id="9795355at2"/>
<name>A0A5C7FJ65_9BACT</name>